<dbReference type="AlphaFoldDB" id="L8E9D7"/>
<dbReference type="EMBL" id="HF583476">
    <property type="protein sequence ID" value="CCQ42973.1"/>
    <property type="molecule type" value="Genomic_DNA"/>
</dbReference>
<sequence>MSCFFILHLPHKDLSGGEQSMFGSEVTKAISPFLPTPIAIFSVLLPFFPSSLPTPPLSSPVPKIIHVSS</sequence>
<proteinExistence type="predicted"/>
<name>L8E9D7_HUMAN</name>
<organism evidence="1">
    <name type="scientific">Homo sapiens</name>
    <name type="common">Human</name>
    <dbReference type="NCBI Taxonomy" id="9606"/>
    <lineage>
        <taxon>Eukaryota</taxon>
        <taxon>Metazoa</taxon>
        <taxon>Chordata</taxon>
        <taxon>Craniata</taxon>
        <taxon>Vertebrata</taxon>
        <taxon>Euteleostomi</taxon>
        <taxon>Mammalia</taxon>
        <taxon>Eutheria</taxon>
        <taxon>Euarchontoglires</taxon>
        <taxon>Primates</taxon>
        <taxon>Haplorrhini</taxon>
        <taxon>Catarrhini</taxon>
        <taxon>Hominidae</taxon>
        <taxon>Homo</taxon>
    </lineage>
</organism>
<dbReference type="OrthoDB" id="96314at2759"/>
<dbReference type="ChiTaRS" id="IDS">
    <property type="organism name" value="human"/>
</dbReference>
<gene>
    <name evidence="1" type="primary">IDS</name>
</gene>
<reference evidence="1" key="1">
    <citation type="journal article" date="2013" name="PLoS ONE">
        <title>Direct detection of alternative open reading frames translation products in human significantly expands the proteome.</title>
        <authorList>
            <person name="Vanderperre B."/>
            <person name="Lucier J.-F."/>
            <person name="Motard J."/>
            <person name="Tremblay G."/>
            <person name="Vanderperre S."/>
            <person name="Wisztorski M."/>
            <person name="Salzet M."/>
            <person name="Boisvert F.-M."/>
            <person name="Roucou X."/>
        </authorList>
    </citation>
    <scope>NUCLEOTIDE SEQUENCE</scope>
</reference>
<evidence type="ECO:0000313" key="1">
    <source>
        <dbReference type="EMBL" id="CCQ42973.1"/>
    </source>
</evidence>
<accession>L8E9D7</accession>
<protein>
    <submittedName>
        <fullName evidence="1">Alternative protein IDS</fullName>
    </submittedName>
</protein>